<reference evidence="1 2" key="1">
    <citation type="submission" date="2015-04" db="EMBL/GenBank/DDBJ databases">
        <authorList>
            <person name="Syromyatnikov M.Y."/>
            <person name="Popov V.N."/>
        </authorList>
    </citation>
    <scope>NUCLEOTIDE SEQUENCE [LARGE SCALE GENOMIC DNA]</scope>
</reference>
<dbReference type="EMBL" id="CVRI01000055">
    <property type="protein sequence ID" value="CRL01413.1"/>
    <property type="molecule type" value="Genomic_DNA"/>
</dbReference>
<dbReference type="AlphaFoldDB" id="A0A1J1IME8"/>
<dbReference type="Proteomes" id="UP000183832">
    <property type="component" value="Unassembled WGS sequence"/>
</dbReference>
<sequence>MSTANVKEREKGGNGKLTRLQVVVFFCVTLSVTVPRRPDLFSYLSDKFTFMTKVAKCGIELLLRPQLLY</sequence>
<gene>
    <name evidence="1" type="ORF">CLUMA_CG014630</name>
</gene>
<evidence type="ECO:0000313" key="1">
    <source>
        <dbReference type="EMBL" id="CRL01413.1"/>
    </source>
</evidence>
<accession>A0A1J1IME8</accession>
<protein>
    <submittedName>
        <fullName evidence="1">CLUMA_CG014630, isoform A</fullName>
    </submittedName>
</protein>
<evidence type="ECO:0000313" key="2">
    <source>
        <dbReference type="Proteomes" id="UP000183832"/>
    </source>
</evidence>
<organism evidence="1 2">
    <name type="scientific">Clunio marinus</name>
    <dbReference type="NCBI Taxonomy" id="568069"/>
    <lineage>
        <taxon>Eukaryota</taxon>
        <taxon>Metazoa</taxon>
        <taxon>Ecdysozoa</taxon>
        <taxon>Arthropoda</taxon>
        <taxon>Hexapoda</taxon>
        <taxon>Insecta</taxon>
        <taxon>Pterygota</taxon>
        <taxon>Neoptera</taxon>
        <taxon>Endopterygota</taxon>
        <taxon>Diptera</taxon>
        <taxon>Nematocera</taxon>
        <taxon>Chironomoidea</taxon>
        <taxon>Chironomidae</taxon>
        <taxon>Clunio</taxon>
    </lineage>
</organism>
<keyword evidence="2" id="KW-1185">Reference proteome</keyword>
<proteinExistence type="predicted"/>
<name>A0A1J1IME8_9DIPT</name>